<proteinExistence type="predicted"/>
<keyword evidence="3" id="KW-1185">Reference proteome</keyword>
<feature type="region of interest" description="Disordered" evidence="1">
    <location>
        <begin position="31"/>
        <end position="60"/>
    </location>
</feature>
<gene>
    <name evidence="2" type="ORF">GCM10010346_16270</name>
</gene>
<evidence type="ECO:0000313" key="3">
    <source>
        <dbReference type="Proteomes" id="UP000599437"/>
    </source>
</evidence>
<evidence type="ECO:0000256" key="1">
    <source>
        <dbReference type="SAM" id="MobiDB-lite"/>
    </source>
</evidence>
<sequence length="60" mass="6355">MRRLPWTGDVLMSNAAKLLAEARDAYRNAAPQRDQANVAAATDTARQNGAQSAGADRGGR</sequence>
<name>A0ABQ3DJA0_9ACTN</name>
<reference evidence="3" key="1">
    <citation type="journal article" date="2019" name="Int. J. Syst. Evol. Microbiol.">
        <title>The Global Catalogue of Microorganisms (GCM) 10K type strain sequencing project: providing services to taxonomists for standard genome sequencing and annotation.</title>
        <authorList>
            <consortium name="The Broad Institute Genomics Platform"/>
            <consortium name="The Broad Institute Genome Sequencing Center for Infectious Disease"/>
            <person name="Wu L."/>
            <person name="Ma J."/>
        </authorList>
    </citation>
    <scope>NUCLEOTIDE SEQUENCE [LARGE SCALE GENOMIC DNA]</scope>
    <source>
        <strain evidence="3">JCM 4737</strain>
    </source>
</reference>
<organism evidence="2 3">
    <name type="scientific">Streptomyces chryseus</name>
    <dbReference type="NCBI Taxonomy" id="68186"/>
    <lineage>
        <taxon>Bacteria</taxon>
        <taxon>Bacillati</taxon>
        <taxon>Actinomycetota</taxon>
        <taxon>Actinomycetes</taxon>
        <taxon>Kitasatosporales</taxon>
        <taxon>Streptomycetaceae</taxon>
        <taxon>Streptomyces</taxon>
    </lineage>
</organism>
<protein>
    <submittedName>
        <fullName evidence="2">Uncharacterized protein</fullName>
    </submittedName>
</protein>
<accession>A0ABQ3DJA0</accession>
<dbReference type="EMBL" id="BMVO01000003">
    <property type="protein sequence ID" value="GHA94265.1"/>
    <property type="molecule type" value="Genomic_DNA"/>
</dbReference>
<evidence type="ECO:0000313" key="2">
    <source>
        <dbReference type="EMBL" id="GHA94265.1"/>
    </source>
</evidence>
<dbReference type="Proteomes" id="UP000599437">
    <property type="component" value="Unassembled WGS sequence"/>
</dbReference>
<comment type="caution">
    <text evidence="2">The sequence shown here is derived from an EMBL/GenBank/DDBJ whole genome shotgun (WGS) entry which is preliminary data.</text>
</comment>